<evidence type="ECO:0000313" key="6">
    <source>
        <dbReference type="RefSeq" id="XP_022256301.1"/>
    </source>
</evidence>
<organism evidence="5 6">
    <name type="scientific">Limulus polyphemus</name>
    <name type="common">Atlantic horseshoe crab</name>
    <dbReference type="NCBI Taxonomy" id="6850"/>
    <lineage>
        <taxon>Eukaryota</taxon>
        <taxon>Metazoa</taxon>
        <taxon>Ecdysozoa</taxon>
        <taxon>Arthropoda</taxon>
        <taxon>Chelicerata</taxon>
        <taxon>Merostomata</taxon>
        <taxon>Xiphosura</taxon>
        <taxon>Limulidae</taxon>
        <taxon>Limulus</taxon>
    </lineage>
</organism>
<dbReference type="Gene3D" id="3.90.1170.40">
    <property type="entry name" value="Molybdopterin biosynthesis MoaE subunit"/>
    <property type="match status" value="1"/>
</dbReference>
<dbReference type="SUPFAM" id="SSF54690">
    <property type="entry name" value="Molybdopterin synthase subunit MoaE"/>
    <property type="match status" value="1"/>
</dbReference>
<dbReference type="PANTHER" id="PTHR23404">
    <property type="entry name" value="MOLYBDOPTERIN SYNTHASE RELATED"/>
    <property type="match status" value="1"/>
</dbReference>
<dbReference type="HAMAP" id="MF_03052">
    <property type="entry name" value="MOC2B"/>
    <property type="match status" value="1"/>
</dbReference>
<dbReference type="Pfam" id="PF02391">
    <property type="entry name" value="MoaE"/>
    <property type="match status" value="1"/>
</dbReference>
<feature type="binding site" evidence="4">
    <location>
        <begin position="123"/>
        <end position="125"/>
    </location>
    <ligand>
        <name>substrate</name>
    </ligand>
</feature>
<feature type="binding site" evidence="4">
    <location>
        <position position="116"/>
    </location>
    <ligand>
        <name>substrate</name>
    </ligand>
</feature>
<comment type="pathway">
    <text evidence="4">Cofactor biosynthesis; molybdopterin biosynthesis.</text>
</comment>
<protein>
    <recommendedName>
        <fullName evidence="4">Molybdopterin synthase catalytic subunit</fullName>
        <ecNumber evidence="4">2.8.1.12</ecNumber>
    </recommendedName>
    <alternativeName>
        <fullName evidence="4">Molybdenum cofactor synthesis protein 2 large subunit</fullName>
    </alternativeName>
    <alternativeName>
        <fullName evidence="4">Molybdenum cofactor synthesis protein 2B</fullName>
        <shortName evidence="4">MOCS2B</shortName>
    </alternativeName>
</protein>
<accession>A0ABM1TK95</accession>
<comment type="catalytic activity">
    <reaction evidence="4">
        <text>2 [molybdopterin-synthase sulfur-carrier protein]-C-terminal-Gly-aminoethanethioate + cyclic pyranopterin phosphate + H2O = molybdopterin + 2 [molybdopterin-synthase sulfur-carrier protein]-C-terminal Gly-Gly + 2 H(+)</text>
        <dbReference type="Rhea" id="RHEA:26333"/>
        <dbReference type="Rhea" id="RHEA-COMP:12202"/>
        <dbReference type="Rhea" id="RHEA-COMP:19907"/>
        <dbReference type="ChEBI" id="CHEBI:15377"/>
        <dbReference type="ChEBI" id="CHEBI:15378"/>
        <dbReference type="ChEBI" id="CHEBI:58698"/>
        <dbReference type="ChEBI" id="CHEBI:59648"/>
        <dbReference type="ChEBI" id="CHEBI:90778"/>
        <dbReference type="ChEBI" id="CHEBI:232372"/>
        <dbReference type="EC" id="2.8.1.12"/>
    </reaction>
</comment>
<comment type="function">
    <text evidence="4">Catalytic subunit of the molybdopterin synthase complex, a complex that catalyzes the conversion of precursor Z into molybdopterin. Acts by mediating the incorporation of 2 sulfur atoms from thiocarboxylated MOCS2A into precursor Z to generate a dithiolene group.</text>
</comment>
<dbReference type="Proteomes" id="UP000694941">
    <property type="component" value="Unplaced"/>
</dbReference>
<evidence type="ECO:0000256" key="1">
    <source>
        <dbReference type="ARBA" id="ARBA00022490"/>
    </source>
</evidence>
<evidence type="ECO:0000256" key="3">
    <source>
        <dbReference type="ARBA" id="ARBA00023150"/>
    </source>
</evidence>
<reference evidence="6" key="1">
    <citation type="submission" date="2025-08" db="UniProtKB">
        <authorList>
            <consortium name="RefSeq"/>
        </authorList>
    </citation>
    <scope>IDENTIFICATION</scope>
    <source>
        <tissue evidence="6">Muscle</tissue>
    </source>
</reference>
<comment type="subcellular location">
    <subcellularLocation>
        <location evidence="4">Cytoplasm</location>
    </subcellularLocation>
</comment>
<dbReference type="InterPro" id="IPR003448">
    <property type="entry name" value="Mopterin_biosynth_MoaE"/>
</dbReference>
<dbReference type="InterPro" id="IPR036563">
    <property type="entry name" value="MoaE_sf"/>
</dbReference>
<keyword evidence="3 4" id="KW-0501">Molybdenum cofactor biosynthesis</keyword>
<evidence type="ECO:0000313" key="5">
    <source>
        <dbReference type="Proteomes" id="UP000694941"/>
    </source>
</evidence>
<evidence type="ECO:0000256" key="2">
    <source>
        <dbReference type="ARBA" id="ARBA00022679"/>
    </source>
</evidence>
<comment type="subunit">
    <text evidence="4">Heterotetramer; composed of 2 small (MOCS2A) and 2 large (MOCS2B) subunits.</text>
</comment>
<dbReference type="InterPro" id="IPR028888">
    <property type="entry name" value="MOCS2B_euk"/>
</dbReference>
<dbReference type="EC" id="2.8.1.12" evidence="4"/>
<dbReference type="CDD" id="cd00756">
    <property type="entry name" value="MoaE"/>
    <property type="match status" value="1"/>
</dbReference>
<evidence type="ECO:0000256" key="4">
    <source>
        <dbReference type="HAMAP-Rule" id="MF_03052"/>
    </source>
</evidence>
<proteinExistence type="inferred from homology"/>
<keyword evidence="5" id="KW-1185">Reference proteome</keyword>
<sequence length="147" mass="16935">MDYVSISKQEISVEEVAAQASSPDCGAISLFIGTTRNHVQAKKVVYLVYEAYEPMAVKEMKKICDEMRQKWPIKHVIMVHRVGAVPIREASVVIAVSSEHRQEAQEAVMWAIDNLKARVPIWKKEYYEDGEKVWKENRECPWRNSSP</sequence>
<dbReference type="GeneID" id="106471979"/>
<keyword evidence="1 4" id="KW-0963">Cytoplasm</keyword>
<comment type="similarity">
    <text evidence="4">Belongs to the MoaE family. MOCS2B subfamily.</text>
</comment>
<keyword evidence="2 4" id="KW-0808">Transferase</keyword>
<gene>
    <name evidence="6" type="primary">LOC106471979</name>
</gene>
<feature type="binding site" evidence="4">
    <location>
        <begin position="100"/>
        <end position="101"/>
    </location>
    <ligand>
        <name>substrate</name>
    </ligand>
</feature>
<dbReference type="RefSeq" id="XP_022256301.1">
    <property type="nucleotide sequence ID" value="XM_022400593.1"/>
</dbReference>
<name>A0ABM1TK95_LIMPO</name>